<gene>
    <name evidence="2" type="ORF">B0H16DRAFT_1464674</name>
</gene>
<comment type="caution">
    <text evidence="2">The sequence shown here is derived from an EMBL/GenBank/DDBJ whole genome shotgun (WGS) entry which is preliminary data.</text>
</comment>
<sequence length="299" mass="32758">MCLLALRAQAPSVASYTTPPFAATLALHGPVVGFVSNAGCGCTFERYISPLESGTSYTFYSTPPYTKKPGVSAARRRWCQSRRVSWLKHLYALELLTGFYGALLSTAIPVSLPFIGQHALRVNFRACYSRLHKSVNMEIVFCRVHVTDAGGTEGRSEHPGTGTMPNHLRDDPKYAPGPDEARVGGALGVMATGNAHLHLGLYYFCALLYRGTLPLNVPPDFFKSFEQGTRFICLWRKHPRHMYIHLVHVLGPSDLTLTPAEPQVPKVQFAPGPGLGLWLDSDRQEQAEETGESGGSLTL</sequence>
<organism evidence="2 3">
    <name type="scientific">Mycena metata</name>
    <dbReference type="NCBI Taxonomy" id="1033252"/>
    <lineage>
        <taxon>Eukaryota</taxon>
        <taxon>Fungi</taxon>
        <taxon>Dikarya</taxon>
        <taxon>Basidiomycota</taxon>
        <taxon>Agaricomycotina</taxon>
        <taxon>Agaricomycetes</taxon>
        <taxon>Agaricomycetidae</taxon>
        <taxon>Agaricales</taxon>
        <taxon>Marasmiineae</taxon>
        <taxon>Mycenaceae</taxon>
        <taxon>Mycena</taxon>
    </lineage>
</organism>
<keyword evidence="3" id="KW-1185">Reference proteome</keyword>
<evidence type="ECO:0000256" key="1">
    <source>
        <dbReference type="SAM" id="MobiDB-lite"/>
    </source>
</evidence>
<evidence type="ECO:0000313" key="2">
    <source>
        <dbReference type="EMBL" id="KAJ7741129.1"/>
    </source>
</evidence>
<protein>
    <submittedName>
        <fullName evidence="2">Uncharacterized protein</fullName>
    </submittedName>
</protein>
<name>A0AAD7IE87_9AGAR</name>
<reference evidence="2" key="1">
    <citation type="submission" date="2023-03" db="EMBL/GenBank/DDBJ databases">
        <title>Massive genome expansion in bonnet fungi (Mycena s.s.) driven by repeated elements and novel gene families across ecological guilds.</title>
        <authorList>
            <consortium name="Lawrence Berkeley National Laboratory"/>
            <person name="Harder C.B."/>
            <person name="Miyauchi S."/>
            <person name="Viragh M."/>
            <person name="Kuo A."/>
            <person name="Thoen E."/>
            <person name="Andreopoulos B."/>
            <person name="Lu D."/>
            <person name="Skrede I."/>
            <person name="Drula E."/>
            <person name="Henrissat B."/>
            <person name="Morin E."/>
            <person name="Kohler A."/>
            <person name="Barry K."/>
            <person name="LaButti K."/>
            <person name="Morin E."/>
            <person name="Salamov A."/>
            <person name="Lipzen A."/>
            <person name="Mereny Z."/>
            <person name="Hegedus B."/>
            <person name="Baldrian P."/>
            <person name="Stursova M."/>
            <person name="Weitz H."/>
            <person name="Taylor A."/>
            <person name="Grigoriev I.V."/>
            <person name="Nagy L.G."/>
            <person name="Martin F."/>
            <person name="Kauserud H."/>
        </authorList>
    </citation>
    <scope>NUCLEOTIDE SEQUENCE</scope>
    <source>
        <strain evidence="2">CBHHK182m</strain>
    </source>
</reference>
<accession>A0AAD7IE87</accession>
<evidence type="ECO:0000313" key="3">
    <source>
        <dbReference type="Proteomes" id="UP001215598"/>
    </source>
</evidence>
<proteinExistence type="predicted"/>
<dbReference type="Proteomes" id="UP001215598">
    <property type="component" value="Unassembled WGS sequence"/>
</dbReference>
<dbReference type="AlphaFoldDB" id="A0AAD7IE87"/>
<dbReference type="EMBL" id="JARKIB010000100">
    <property type="protein sequence ID" value="KAJ7741129.1"/>
    <property type="molecule type" value="Genomic_DNA"/>
</dbReference>
<feature type="region of interest" description="Disordered" evidence="1">
    <location>
        <begin position="151"/>
        <end position="175"/>
    </location>
</feature>